<dbReference type="EMBL" id="AP018005">
    <property type="protein sequence ID" value="BBB14561.1"/>
    <property type="molecule type" value="Genomic_DNA"/>
</dbReference>
<dbReference type="UniPathway" id="UPA00232"/>
<protein>
    <recommendedName>
        <fullName evidence="1">Ubiquinone biosynthesis accessory factor UbiK</fullName>
    </recommendedName>
</protein>
<dbReference type="GO" id="GO:0005829">
    <property type="term" value="C:cytosol"/>
    <property type="evidence" value="ECO:0007669"/>
    <property type="project" value="TreeGrafter"/>
</dbReference>
<sequence>MLDMNFINDIAKQFSDKLPPGAKKFKHDLDKNFRAVVQSMLAKLDLVTREEFNVQKNVLAKTRAKINALAKQLEQLEEHTPKAKLNKKNK</sequence>
<keyword evidence="1" id="KW-0831">Ubiquinone biosynthesis</keyword>
<dbReference type="Proteomes" id="UP000282483">
    <property type="component" value="Chromosome"/>
</dbReference>
<dbReference type="PANTHER" id="PTHR38040">
    <property type="entry name" value="UBIQUINONE BIOSYNTHESIS ACCESSORY FACTOR UBIK"/>
    <property type="match status" value="1"/>
</dbReference>
<dbReference type="NCBIfam" id="NF047835">
    <property type="entry name" value="UbiqAccUbiK"/>
    <property type="match status" value="1"/>
</dbReference>
<evidence type="ECO:0000256" key="1">
    <source>
        <dbReference type="HAMAP-Rule" id="MF_02216"/>
    </source>
</evidence>
<comment type="function">
    <text evidence="1">Required for efficient ubiquinone (coenzyme Q) biosynthesis. UbiK is probably an accessory factor of Ubi enzymes and facilitates ubiquinone biosynthesis by acting as an assembly factor, a targeting factor, or both.</text>
</comment>
<comment type="similarity">
    <text evidence="1">Belongs to the UbiK family.</text>
</comment>
<comment type="subcellular location">
    <subcellularLocation>
        <location evidence="1">Cytoplasm</location>
    </subcellularLocation>
</comment>
<keyword evidence="3" id="KW-1185">Reference proteome</keyword>
<dbReference type="OrthoDB" id="5297354at2"/>
<reference evidence="2 3" key="1">
    <citation type="submission" date="2017-03" db="EMBL/GenBank/DDBJ databases">
        <title>The genome sequence of Candidatus Rickettsiella viridis.</title>
        <authorList>
            <person name="Nikoh N."/>
            <person name="Tsuchida T."/>
            <person name="Yamaguchi K."/>
            <person name="Maeda T."/>
            <person name="Shigenobu S."/>
            <person name="Fukatsu T."/>
        </authorList>
    </citation>
    <scope>NUCLEOTIDE SEQUENCE [LARGE SCALE GENOMIC DNA]</scope>
    <source>
        <strain evidence="2 3">Ap-RA04</strain>
    </source>
</reference>
<dbReference type="GO" id="GO:0006744">
    <property type="term" value="P:ubiquinone biosynthetic process"/>
    <property type="evidence" value="ECO:0007669"/>
    <property type="project" value="UniProtKB-UniRule"/>
</dbReference>
<dbReference type="AlphaFoldDB" id="A0A2Z5UU85"/>
<dbReference type="HAMAP" id="MF_02216">
    <property type="entry name" value="UbiK"/>
    <property type="match status" value="1"/>
</dbReference>
<comment type="pathway">
    <text evidence="1">Cofactor biosynthesis; ubiquinone biosynthesis.</text>
</comment>
<dbReference type="Pfam" id="PF04380">
    <property type="entry name" value="BMFP"/>
    <property type="match status" value="1"/>
</dbReference>
<feature type="coiled-coil region" evidence="1">
    <location>
        <begin position="59"/>
        <end position="86"/>
    </location>
</feature>
<keyword evidence="1" id="KW-0963">Cytoplasm</keyword>
<gene>
    <name evidence="1" type="primary">ubiK</name>
    <name evidence="2" type="ORF">RVIR1_00190</name>
</gene>
<evidence type="ECO:0000313" key="2">
    <source>
        <dbReference type="EMBL" id="BBB14561.1"/>
    </source>
</evidence>
<dbReference type="InterPro" id="IPR007475">
    <property type="entry name" value="UbiK"/>
</dbReference>
<keyword evidence="1" id="KW-0175">Coiled coil</keyword>
<evidence type="ECO:0000313" key="3">
    <source>
        <dbReference type="Proteomes" id="UP000282483"/>
    </source>
</evidence>
<organism evidence="2 3">
    <name type="scientific">Candidatus Rickettsiella viridis</name>
    <dbReference type="NCBI Taxonomy" id="676208"/>
    <lineage>
        <taxon>Bacteria</taxon>
        <taxon>Pseudomonadati</taxon>
        <taxon>Pseudomonadota</taxon>
        <taxon>Gammaproteobacteria</taxon>
        <taxon>Legionellales</taxon>
        <taxon>Coxiellaceae</taxon>
        <taxon>Rickettsiella</taxon>
    </lineage>
</organism>
<dbReference type="RefSeq" id="WP_126322094.1">
    <property type="nucleotide sequence ID" value="NZ_AP018005.1"/>
</dbReference>
<dbReference type="PANTHER" id="PTHR38040:SF1">
    <property type="entry name" value="UBIQUINONE BIOSYNTHESIS ACCESSORY FACTOR UBIK"/>
    <property type="match status" value="1"/>
</dbReference>
<accession>A0A2Z5UU85</accession>
<proteinExistence type="inferred from homology"/>
<name>A0A2Z5UU85_9COXI</name>
<dbReference type="KEGG" id="rvi:RVIR1_00190"/>